<dbReference type="InterPro" id="IPR014349">
    <property type="entry name" value="Rieske_Fe-S_prot"/>
</dbReference>
<protein>
    <recommendedName>
        <fullName evidence="2">Cytochrome bc1 complex Rieske iron-sulfur subunit</fullName>
    </recommendedName>
    <alternativeName>
        <fullName evidence="8">Cytochrome bc1 reductase complex subunit QcrA</fullName>
    </alternativeName>
</protein>
<dbReference type="GO" id="GO:0046872">
    <property type="term" value="F:metal ion binding"/>
    <property type="evidence" value="ECO:0007669"/>
    <property type="project" value="UniProtKB-KW"/>
</dbReference>
<evidence type="ECO:0000256" key="1">
    <source>
        <dbReference type="ARBA" id="ARBA00002494"/>
    </source>
</evidence>
<keyword evidence="5" id="KW-0408">Iron</keyword>
<evidence type="ECO:0000256" key="8">
    <source>
        <dbReference type="ARBA" id="ARBA00029586"/>
    </source>
</evidence>
<dbReference type="SUPFAM" id="SSF50022">
    <property type="entry name" value="ISP domain"/>
    <property type="match status" value="1"/>
</dbReference>
<dbReference type="PATRIC" id="fig|1303692.3.peg.1328"/>
<dbReference type="EMBL" id="CP005080">
    <property type="protein sequence ID" value="AGK76286.1"/>
    <property type="molecule type" value="Genomic_DNA"/>
</dbReference>
<dbReference type="InterPro" id="IPR036922">
    <property type="entry name" value="Rieske_2Fe-2S_sf"/>
</dbReference>
<evidence type="ECO:0000313" key="11">
    <source>
        <dbReference type="EMBL" id="AGK76286.1"/>
    </source>
</evidence>
<accession>N0CJE3</accession>
<dbReference type="GO" id="GO:0004497">
    <property type="term" value="F:monooxygenase activity"/>
    <property type="evidence" value="ECO:0007669"/>
    <property type="project" value="UniProtKB-ARBA"/>
</dbReference>
<evidence type="ECO:0000256" key="5">
    <source>
        <dbReference type="ARBA" id="ARBA00023004"/>
    </source>
</evidence>
<dbReference type="CDD" id="cd03467">
    <property type="entry name" value="Rieske"/>
    <property type="match status" value="1"/>
</dbReference>
<feature type="region of interest" description="Disordered" evidence="9">
    <location>
        <begin position="68"/>
        <end position="112"/>
    </location>
</feature>
<dbReference type="InterPro" id="IPR017941">
    <property type="entry name" value="Rieske_2Fe-2S"/>
</dbReference>
<dbReference type="GO" id="GO:0051537">
    <property type="term" value="F:2 iron, 2 sulfur cluster binding"/>
    <property type="evidence" value="ECO:0007669"/>
    <property type="project" value="UniProtKB-KW"/>
</dbReference>
<feature type="compositionally biased region" description="Gly residues" evidence="9">
    <location>
        <begin position="68"/>
        <end position="78"/>
    </location>
</feature>
<gene>
    <name evidence="11" type="ORF">SFUL_1314</name>
</gene>
<comment type="function">
    <text evidence="1">Iron-sulfur subunit of the cytochrome bc1 complex, an essential component of the respiratory electron transport chain required for ATP synthesis. The bc1 complex catalyzes the oxidation of menaquinol and the reduction of cytochrome c in the respiratory chain. The bc1 complex operates through a Q-cycle mechanism that couples electron transfer to generation of the proton gradient that drives ATP synthesis.</text>
</comment>
<dbReference type="HOGENOM" id="CLU_055690_1_4_11"/>
<evidence type="ECO:0000259" key="10">
    <source>
        <dbReference type="PROSITE" id="PS51296"/>
    </source>
</evidence>
<dbReference type="KEGG" id="sfi:SFUL_1314"/>
<proteinExistence type="predicted"/>
<dbReference type="Proteomes" id="UP000013304">
    <property type="component" value="Chromosome"/>
</dbReference>
<dbReference type="Gene3D" id="2.102.10.10">
    <property type="entry name" value="Rieske [2Fe-2S] iron-sulphur domain"/>
    <property type="match status" value="1"/>
</dbReference>
<evidence type="ECO:0000256" key="6">
    <source>
        <dbReference type="ARBA" id="ARBA00023014"/>
    </source>
</evidence>
<dbReference type="FunFam" id="2.102.10.10:FF:000016">
    <property type="entry name" value="Nitrite reductase/ring-hydroxylating ferredoxin subunit"/>
    <property type="match status" value="1"/>
</dbReference>
<evidence type="ECO:0000256" key="2">
    <source>
        <dbReference type="ARBA" id="ARBA00015816"/>
    </source>
</evidence>
<dbReference type="PANTHER" id="PTHR10134">
    <property type="entry name" value="CYTOCHROME B-C1 COMPLEX SUBUNIT RIESKE, MITOCHONDRIAL"/>
    <property type="match status" value="1"/>
</dbReference>
<keyword evidence="3" id="KW-0001">2Fe-2S</keyword>
<feature type="domain" description="Rieske" evidence="10">
    <location>
        <begin position="101"/>
        <end position="193"/>
    </location>
</feature>
<evidence type="ECO:0000256" key="9">
    <source>
        <dbReference type="SAM" id="MobiDB-lite"/>
    </source>
</evidence>
<dbReference type="Pfam" id="PF00355">
    <property type="entry name" value="Rieske"/>
    <property type="match status" value="1"/>
</dbReference>
<evidence type="ECO:0000256" key="4">
    <source>
        <dbReference type="ARBA" id="ARBA00022723"/>
    </source>
</evidence>
<evidence type="ECO:0000256" key="7">
    <source>
        <dbReference type="ARBA" id="ARBA00023157"/>
    </source>
</evidence>
<sequence>MGDFLDDCTGSVFGPPGCFTCALPGTTMASTDRPFHVSTTGEPMNARRRTVLTAGAAGAAALVTGCGSSGDEGGGGDASGTPTASDTASPGTSPDASPGGEELAATSDIPVGGGTIFKERKVVVTQPEEGEFKAFSAVCTHAQCLVSTVSDGTINCPCHGSKFSITDAAVEASPATRPLPAEQITVSGGAIRLG</sequence>
<keyword evidence="4" id="KW-0479">Metal-binding</keyword>
<dbReference type="eggNOG" id="COG2146">
    <property type="taxonomic scope" value="Bacteria"/>
</dbReference>
<keyword evidence="7" id="KW-1015">Disulfide bond</keyword>
<reference evidence="11 12" key="1">
    <citation type="submission" date="2013-04" db="EMBL/GenBank/DDBJ databases">
        <title>Complete genome sequence of Streptomyces fulvissimus.</title>
        <authorList>
            <person name="Myronovskyi M."/>
            <person name="Tokovenko B."/>
            <person name="Manderscheid N."/>
            <person name="Petzke L."/>
            <person name="Luzhetskyy A."/>
        </authorList>
    </citation>
    <scope>NUCLEOTIDE SEQUENCE [LARGE SCALE GENOMIC DNA]</scope>
    <source>
        <strain evidence="11 12">DSM 40593</strain>
    </source>
</reference>
<evidence type="ECO:0000313" key="12">
    <source>
        <dbReference type="Proteomes" id="UP000013304"/>
    </source>
</evidence>
<dbReference type="GO" id="GO:0016705">
    <property type="term" value="F:oxidoreductase activity, acting on paired donors, with incorporation or reduction of molecular oxygen"/>
    <property type="evidence" value="ECO:0007669"/>
    <property type="project" value="UniProtKB-ARBA"/>
</dbReference>
<organism evidence="11 12">
    <name type="scientific">Streptomyces microflavus DSM 40593</name>
    <dbReference type="NCBI Taxonomy" id="1303692"/>
    <lineage>
        <taxon>Bacteria</taxon>
        <taxon>Bacillati</taxon>
        <taxon>Actinomycetota</taxon>
        <taxon>Actinomycetes</taxon>
        <taxon>Kitasatosporales</taxon>
        <taxon>Streptomycetaceae</taxon>
        <taxon>Streptomyces</taxon>
    </lineage>
</organism>
<evidence type="ECO:0000256" key="3">
    <source>
        <dbReference type="ARBA" id="ARBA00022714"/>
    </source>
</evidence>
<name>N0CJE3_STRMI</name>
<dbReference type="PROSITE" id="PS51296">
    <property type="entry name" value="RIESKE"/>
    <property type="match status" value="1"/>
</dbReference>
<dbReference type="AlphaFoldDB" id="N0CJE3"/>
<keyword evidence="6" id="KW-0411">Iron-sulfur</keyword>
<feature type="compositionally biased region" description="Polar residues" evidence="9">
    <location>
        <begin position="81"/>
        <end position="95"/>
    </location>
</feature>